<proteinExistence type="predicted"/>
<feature type="compositionally biased region" description="Basic and acidic residues" evidence="1">
    <location>
        <begin position="63"/>
        <end position="80"/>
    </location>
</feature>
<dbReference type="InterPro" id="IPR018691">
    <property type="entry name" value="DUF2188"/>
</dbReference>
<protein>
    <submittedName>
        <fullName evidence="2">Uncharacterized protein YdaT</fullName>
    </submittedName>
</protein>
<dbReference type="STRING" id="89093.SAMN04488558_10460"/>
<evidence type="ECO:0000256" key="1">
    <source>
        <dbReference type="SAM" id="MobiDB-lite"/>
    </source>
</evidence>
<dbReference type="AlphaFoldDB" id="A0A1H9CKP1"/>
<organism evidence="2 3">
    <name type="scientific">Ignavigranum ruoffiae</name>
    <dbReference type="NCBI Taxonomy" id="89093"/>
    <lineage>
        <taxon>Bacteria</taxon>
        <taxon>Bacillati</taxon>
        <taxon>Bacillota</taxon>
        <taxon>Bacilli</taxon>
        <taxon>Lactobacillales</taxon>
        <taxon>Aerococcaceae</taxon>
        <taxon>Ignavigranum</taxon>
    </lineage>
</organism>
<gene>
    <name evidence="2" type="ORF">SAMN04488558_10460</name>
</gene>
<evidence type="ECO:0000313" key="3">
    <source>
        <dbReference type="Proteomes" id="UP000198833"/>
    </source>
</evidence>
<dbReference type="RefSeq" id="WP_092571193.1">
    <property type="nucleotide sequence ID" value="NZ_CALUDV010000026.1"/>
</dbReference>
<name>A0A1H9CKP1_9LACT</name>
<accession>A0A1H9CKP1</accession>
<dbReference type="OrthoDB" id="8858565at2"/>
<feature type="region of interest" description="Disordered" evidence="1">
    <location>
        <begin position="63"/>
        <end position="86"/>
    </location>
</feature>
<sequence length="146" mass="16865">MPWNMQDYPPSFKNFETLERKKMIDIANALLANGYDEDRAIPIAIAEGKKWFAKATDKELKELKAEANPSKRDKHDRDSTNPDLLDEDVEVYFEDDQWKVKTKKAKRASDSFASKAEAIKRAKEIAKNKESKVVPYTKEGKKQNEK</sequence>
<dbReference type="EMBL" id="FOEN01000004">
    <property type="protein sequence ID" value="SEQ01607.1"/>
    <property type="molecule type" value="Genomic_DNA"/>
</dbReference>
<dbReference type="Proteomes" id="UP000198833">
    <property type="component" value="Unassembled WGS sequence"/>
</dbReference>
<dbReference type="Pfam" id="PF09954">
    <property type="entry name" value="DUF2188"/>
    <property type="match status" value="1"/>
</dbReference>
<reference evidence="2 3" key="1">
    <citation type="submission" date="2016-10" db="EMBL/GenBank/DDBJ databases">
        <authorList>
            <person name="de Groot N.N."/>
        </authorList>
    </citation>
    <scope>NUCLEOTIDE SEQUENCE [LARGE SCALE GENOMIC DNA]</scope>
    <source>
        <strain evidence="2 3">DSM 15695</strain>
    </source>
</reference>
<evidence type="ECO:0000313" key="2">
    <source>
        <dbReference type="EMBL" id="SEQ01607.1"/>
    </source>
</evidence>
<keyword evidence="3" id="KW-1185">Reference proteome</keyword>